<name>A0A6A6YLL4_9PEZI</name>
<dbReference type="RefSeq" id="XP_033575838.1">
    <property type="nucleotide sequence ID" value="XM_033716694.1"/>
</dbReference>
<dbReference type="GeneID" id="54457587"/>
<dbReference type="EMBL" id="MU003702">
    <property type="protein sequence ID" value="KAF2808874.1"/>
    <property type="molecule type" value="Genomic_DNA"/>
</dbReference>
<reference evidence="3" key="2">
    <citation type="submission" date="2020-04" db="EMBL/GenBank/DDBJ databases">
        <authorList>
            <consortium name="NCBI Genome Project"/>
        </authorList>
    </citation>
    <scope>NUCLEOTIDE SEQUENCE</scope>
    <source>
        <strain evidence="3">CBS 304.34</strain>
    </source>
</reference>
<accession>A0A6A6YLL4</accession>
<dbReference type="AlphaFoldDB" id="A0A6A6YLL4"/>
<reference evidence="3" key="3">
    <citation type="submission" date="2025-04" db="UniProtKB">
        <authorList>
            <consortium name="RefSeq"/>
        </authorList>
    </citation>
    <scope>IDENTIFICATION</scope>
    <source>
        <strain evidence="3">CBS 304.34</strain>
    </source>
</reference>
<evidence type="ECO:0000313" key="1">
    <source>
        <dbReference type="EMBL" id="KAF2808874.1"/>
    </source>
</evidence>
<protein>
    <submittedName>
        <fullName evidence="1 3">Uncharacterized protein</fullName>
    </submittedName>
</protein>
<reference evidence="1 3" key="1">
    <citation type="journal article" date="2020" name="Stud. Mycol.">
        <title>101 Dothideomycetes genomes: a test case for predicting lifestyles and emergence of pathogens.</title>
        <authorList>
            <person name="Haridas S."/>
            <person name="Albert R."/>
            <person name="Binder M."/>
            <person name="Bloem J."/>
            <person name="Labutti K."/>
            <person name="Salamov A."/>
            <person name="Andreopoulos B."/>
            <person name="Baker S."/>
            <person name="Barry K."/>
            <person name="Bills G."/>
            <person name="Bluhm B."/>
            <person name="Cannon C."/>
            <person name="Castanera R."/>
            <person name="Culley D."/>
            <person name="Daum C."/>
            <person name="Ezra D."/>
            <person name="Gonzalez J."/>
            <person name="Henrissat B."/>
            <person name="Kuo A."/>
            <person name="Liang C."/>
            <person name="Lipzen A."/>
            <person name="Lutzoni F."/>
            <person name="Magnuson J."/>
            <person name="Mondo S."/>
            <person name="Nolan M."/>
            <person name="Ohm R."/>
            <person name="Pangilinan J."/>
            <person name="Park H.-J."/>
            <person name="Ramirez L."/>
            <person name="Alfaro M."/>
            <person name="Sun H."/>
            <person name="Tritt A."/>
            <person name="Yoshinaga Y."/>
            <person name="Zwiers L.-H."/>
            <person name="Turgeon B."/>
            <person name="Goodwin S."/>
            <person name="Spatafora J."/>
            <person name="Crous P."/>
            <person name="Grigoriev I."/>
        </authorList>
    </citation>
    <scope>NUCLEOTIDE SEQUENCE</scope>
    <source>
        <strain evidence="1 3">CBS 304.34</strain>
    </source>
</reference>
<dbReference type="Proteomes" id="UP000504636">
    <property type="component" value="Unplaced"/>
</dbReference>
<keyword evidence="2" id="KW-1185">Reference proteome</keyword>
<evidence type="ECO:0000313" key="3">
    <source>
        <dbReference type="RefSeq" id="XP_033575838.1"/>
    </source>
</evidence>
<evidence type="ECO:0000313" key="2">
    <source>
        <dbReference type="Proteomes" id="UP000504636"/>
    </source>
</evidence>
<gene>
    <name evidence="1 3" type="ORF">BDZ99DRAFT_41336</name>
</gene>
<proteinExistence type="predicted"/>
<organism evidence="1">
    <name type="scientific">Mytilinidion resinicola</name>
    <dbReference type="NCBI Taxonomy" id="574789"/>
    <lineage>
        <taxon>Eukaryota</taxon>
        <taxon>Fungi</taxon>
        <taxon>Dikarya</taxon>
        <taxon>Ascomycota</taxon>
        <taxon>Pezizomycotina</taxon>
        <taxon>Dothideomycetes</taxon>
        <taxon>Pleosporomycetidae</taxon>
        <taxon>Mytilinidiales</taxon>
        <taxon>Mytilinidiaceae</taxon>
        <taxon>Mytilinidion</taxon>
    </lineage>
</organism>
<sequence length="77" mass="8627">MSVLPFSCLACLLDGNTNSSAYSKKTSYYGSTVIIALPHKVNCYHGLTNFEVDSGSSFNLFFRRCRRFREGGLFKDS</sequence>